<evidence type="ECO:0000256" key="2">
    <source>
        <dbReference type="ARBA" id="ARBA00006706"/>
    </source>
</evidence>
<dbReference type="Pfam" id="PF00348">
    <property type="entry name" value="polyprenyl_synt"/>
    <property type="match status" value="1"/>
</dbReference>
<dbReference type="PANTHER" id="PTHR43281">
    <property type="entry name" value="FARNESYL DIPHOSPHATE SYNTHASE"/>
    <property type="match status" value="1"/>
</dbReference>
<evidence type="ECO:0000313" key="10">
    <source>
        <dbReference type="Proteomes" id="UP000321258"/>
    </source>
</evidence>
<dbReference type="AlphaFoldDB" id="A0A512IRD1"/>
<dbReference type="Proteomes" id="UP000321258">
    <property type="component" value="Unassembled WGS sequence"/>
</dbReference>
<dbReference type="InterPro" id="IPR000092">
    <property type="entry name" value="Polyprenyl_synt"/>
</dbReference>
<evidence type="ECO:0000256" key="4">
    <source>
        <dbReference type="ARBA" id="ARBA00022723"/>
    </source>
</evidence>
<dbReference type="SUPFAM" id="SSF48576">
    <property type="entry name" value="Terpenoid synthases"/>
    <property type="match status" value="1"/>
</dbReference>
<keyword evidence="6" id="KW-0414">Isoprene biosynthesis</keyword>
<dbReference type="SFLD" id="SFLDS00005">
    <property type="entry name" value="Isoprenoid_Synthase_Type_I"/>
    <property type="match status" value="1"/>
</dbReference>
<sequence length="320" mass="33839">MTSTQRSDAPVKANASAEPFSHRLATVADDVERFLVALLDETLRAGEIARPPRLMEAMRHAVLGGGKRLRPFLAIETARMLGGSEEGAMAAGAGVELVHCYSLVHDDLPAMDDDDLRRGKPTVHKAYDEATAILVGDALQTLAFEITADAQWQPDPAIRADLVLGLAKSSGLGGMVGGQLLDLSAEGRFGAVSLDIDDTLRMQAMKTGAILAFSVEAGAIVGHADRAQRAALLRYGKALGQAFQVADDILDREASPEAMGKATGKDKDAGKATLVDRLGLDGARAECDRLVGICEEAVAPWGERASILREAARFTVARKA</sequence>
<keyword evidence="10" id="KW-1185">Reference proteome</keyword>
<proteinExistence type="inferred from homology"/>
<gene>
    <name evidence="9" type="primary">ispA</name>
    <name evidence="9" type="ORF">MHA02_26510</name>
</gene>
<dbReference type="InterPro" id="IPR033749">
    <property type="entry name" value="Polyprenyl_synt_CS"/>
</dbReference>
<evidence type="ECO:0000256" key="6">
    <source>
        <dbReference type="ARBA" id="ARBA00023229"/>
    </source>
</evidence>
<evidence type="ECO:0000256" key="3">
    <source>
        <dbReference type="ARBA" id="ARBA00022679"/>
    </source>
</evidence>
<dbReference type="RefSeq" id="WP_147079376.1">
    <property type="nucleotide sequence ID" value="NZ_BJZT01000028.1"/>
</dbReference>
<organism evidence="9 10">
    <name type="scientific">Methylobacterium haplocladii</name>
    <dbReference type="NCBI Taxonomy" id="1176176"/>
    <lineage>
        <taxon>Bacteria</taxon>
        <taxon>Pseudomonadati</taxon>
        <taxon>Pseudomonadota</taxon>
        <taxon>Alphaproteobacteria</taxon>
        <taxon>Hyphomicrobiales</taxon>
        <taxon>Methylobacteriaceae</taxon>
        <taxon>Methylobacterium</taxon>
    </lineage>
</organism>
<keyword evidence="4" id="KW-0479">Metal-binding</keyword>
<keyword evidence="5" id="KW-0460">Magnesium</keyword>
<dbReference type="SFLD" id="SFLDG01017">
    <property type="entry name" value="Polyprenyl_Transferase_Like"/>
    <property type="match status" value="1"/>
</dbReference>
<dbReference type="EMBL" id="BJZT01000028">
    <property type="protein sequence ID" value="GEP00264.1"/>
    <property type="molecule type" value="Genomic_DNA"/>
</dbReference>
<reference evidence="9 10" key="1">
    <citation type="submission" date="2019-07" db="EMBL/GenBank/DDBJ databases">
        <title>Whole genome shotgun sequence of Methylobacterium haplocladii NBRC 107714.</title>
        <authorList>
            <person name="Hosoyama A."/>
            <person name="Uohara A."/>
            <person name="Ohji S."/>
            <person name="Ichikawa N."/>
        </authorList>
    </citation>
    <scope>NUCLEOTIDE SEQUENCE [LARGE SCALE GENOMIC DNA]</scope>
    <source>
        <strain evidence="9 10">NBRC 107714</strain>
    </source>
</reference>
<dbReference type="GO" id="GO:0005737">
    <property type="term" value="C:cytoplasm"/>
    <property type="evidence" value="ECO:0007669"/>
    <property type="project" value="UniProtKB-ARBA"/>
</dbReference>
<dbReference type="InterPro" id="IPR008949">
    <property type="entry name" value="Isoprenoid_synthase_dom_sf"/>
</dbReference>
<comment type="similarity">
    <text evidence="2 8">Belongs to the FPP/GGPP synthase family.</text>
</comment>
<name>A0A512IRD1_9HYPH</name>
<keyword evidence="3 8" id="KW-0808">Transferase</keyword>
<dbReference type="FunFam" id="1.10.600.10:FF:000001">
    <property type="entry name" value="Geranylgeranyl diphosphate synthase"/>
    <property type="match status" value="1"/>
</dbReference>
<dbReference type="GO" id="GO:0016114">
    <property type="term" value="P:terpenoid biosynthetic process"/>
    <property type="evidence" value="ECO:0007669"/>
    <property type="project" value="UniProtKB-ARBA"/>
</dbReference>
<dbReference type="PANTHER" id="PTHR43281:SF1">
    <property type="entry name" value="FARNESYL DIPHOSPHATE SYNTHASE"/>
    <property type="match status" value="1"/>
</dbReference>
<evidence type="ECO:0000256" key="1">
    <source>
        <dbReference type="ARBA" id="ARBA00001946"/>
    </source>
</evidence>
<evidence type="ECO:0000256" key="5">
    <source>
        <dbReference type="ARBA" id="ARBA00022842"/>
    </source>
</evidence>
<dbReference type="Gene3D" id="1.10.600.10">
    <property type="entry name" value="Farnesyl Diphosphate Synthase"/>
    <property type="match status" value="1"/>
</dbReference>
<dbReference type="CDD" id="cd00685">
    <property type="entry name" value="Trans_IPPS_HT"/>
    <property type="match status" value="1"/>
</dbReference>
<comment type="caution">
    <text evidence="9">The sequence shown here is derived from an EMBL/GenBank/DDBJ whole genome shotgun (WGS) entry which is preliminary data.</text>
</comment>
<protein>
    <recommendedName>
        <fullName evidence="7">Probable farnesyl diphosphate synthase</fullName>
    </recommendedName>
</protein>
<evidence type="ECO:0000256" key="7">
    <source>
        <dbReference type="ARBA" id="ARBA00069024"/>
    </source>
</evidence>
<dbReference type="NCBIfam" id="NF045485">
    <property type="entry name" value="FPPsyn"/>
    <property type="match status" value="1"/>
</dbReference>
<dbReference type="InterPro" id="IPR053378">
    <property type="entry name" value="Prenyl_diphosphate_synthase"/>
</dbReference>
<dbReference type="PROSITE" id="PS00723">
    <property type="entry name" value="POLYPRENYL_SYNTHASE_1"/>
    <property type="match status" value="1"/>
</dbReference>
<dbReference type="GO" id="GO:0004659">
    <property type="term" value="F:prenyltransferase activity"/>
    <property type="evidence" value="ECO:0007669"/>
    <property type="project" value="InterPro"/>
</dbReference>
<dbReference type="OrthoDB" id="9805316at2"/>
<dbReference type="GO" id="GO:0046872">
    <property type="term" value="F:metal ion binding"/>
    <property type="evidence" value="ECO:0007669"/>
    <property type="project" value="UniProtKB-KW"/>
</dbReference>
<comment type="cofactor">
    <cofactor evidence="1">
        <name>Mg(2+)</name>
        <dbReference type="ChEBI" id="CHEBI:18420"/>
    </cofactor>
</comment>
<evidence type="ECO:0000256" key="8">
    <source>
        <dbReference type="RuleBase" id="RU004466"/>
    </source>
</evidence>
<dbReference type="PROSITE" id="PS00444">
    <property type="entry name" value="POLYPRENYL_SYNTHASE_2"/>
    <property type="match status" value="1"/>
</dbReference>
<evidence type="ECO:0000313" key="9">
    <source>
        <dbReference type="EMBL" id="GEP00264.1"/>
    </source>
</evidence>
<accession>A0A512IRD1</accession>